<evidence type="ECO:0000313" key="1">
    <source>
        <dbReference type="EMBL" id="KGM11240.1"/>
    </source>
</evidence>
<name>A0A0A0BTJ3_9CELL</name>
<comment type="caution">
    <text evidence="1">The sequence shown here is derived from an EMBL/GenBank/DDBJ whole genome shotgun (WGS) entry which is preliminary data.</text>
</comment>
<reference evidence="1 2" key="2">
    <citation type="journal article" date="2015" name="Stand. Genomic Sci.">
        <title>Draft genome sequence of Cellulomonas carbonis T26(T) and comparative analysis of six Cellulomonas genomes.</title>
        <authorList>
            <person name="Zhuang W."/>
            <person name="Zhang S."/>
            <person name="Xia X."/>
            <person name="Wang G."/>
        </authorList>
    </citation>
    <scope>NUCLEOTIDE SEQUENCE [LARGE SCALE GENOMIC DNA]</scope>
    <source>
        <strain evidence="1 2">T26</strain>
    </source>
</reference>
<dbReference type="RefSeq" id="WP_043605243.1">
    <property type="nucleotide sequence ID" value="NZ_AXCY01000027.1"/>
</dbReference>
<reference evidence="1 2" key="1">
    <citation type="submission" date="2013-08" db="EMBL/GenBank/DDBJ databases">
        <title>Genome sequencing of Cellulomonas carbonis T26.</title>
        <authorList>
            <person name="Chen F."/>
            <person name="Li Y."/>
            <person name="Wang G."/>
        </authorList>
    </citation>
    <scope>NUCLEOTIDE SEQUENCE [LARGE SCALE GENOMIC DNA]</scope>
    <source>
        <strain evidence="1 2">T26</strain>
    </source>
</reference>
<dbReference type="OrthoDB" id="9876174at2"/>
<dbReference type="AlphaFoldDB" id="A0A0A0BTJ3"/>
<gene>
    <name evidence="1" type="ORF">N868_11415</name>
</gene>
<keyword evidence="2" id="KW-1185">Reference proteome</keyword>
<organism evidence="1 2">
    <name type="scientific">Cellulomonas carbonis T26</name>
    <dbReference type="NCBI Taxonomy" id="947969"/>
    <lineage>
        <taxon>Bacteria</taxon>
        <taxon>Bacillati</taxon>
        <taxon>Actinomycetota</taxon>
        <taxon>Actinomycetes</taxon>
        <taxon>Micrococcales</taxon>
        <taxon>Cellulomonadaceae</taxon>
        <taxon>Cellulomonas</taxon>
    </lineage>
</organism>
<protein>
    <submittedName>
        <fullName evidence="1">Uncharacterized protein</fullName>
    </submittedName>
</protein>
<dbReference type="Proteomes" id="UP000029839">
    <property type="component" value="Unassembled WGS sequence"/>
</dbReference>
<dbReference type="EMBL" id="AXCY01000027">
    <property type="protein sequence ID" value="KGM11240.1"/>
    <property type="molecule type" value="Genomic_DNA"/>
</dbReference>
<proteinExistence type="predicted"/>
<sequence length="80" mass="8417">MRFAALLRLPAAIDTAVAGPFVQQLLEHPSDGEVVAQDGDAETGAARIVFEADDQADAELHARLLAERAPGVEVQEVVPA</sequence>
<evidence type="ECO:0000313" key="2">
    <source>
        <dbReference type="Proteomes" id="UP000029839"/>
    </source>
</evidence>
<accession>A0A0A0BTJ3</accession>